<dbReference type="InterPro" id="IPR002811">
    <property type="entry name" value="Asp_DH"/>
</dbReference>
<dbReference type="Proteomes" id="UP000292580">
    <property type="component" value="Unassembled WGS sequence"/>
</dbReference>
<proteinExistence type="inferred from homology"/>
<sequence>MDAQPLAVGIIGCGNVGRILAEKQNTFRITAAYDCVPGCALDFSARFGAKPLTEFAELLAEPVEIVVEAASVSAVREYAIDVLRSGKDLIILSVGALADETFRIELLGEARRLNRKIHVPSGAIMGLDNIRIGQVSSVDTILLRTTKNPLSLGIGEPETKCVFSGTASECVQRYPKNTNVAVSLSLACGCDASVEVWSDPGETKNMHEIIFSGEFGEAYIRIRNNPSSGNGATSRLAALSALSILENLKNPLVIGA</sequence>
<dbReference type="NCBIfam" id="NF009829">
    <property type="entry name" value="PRK13303.1-4"/>
    <property type="match status" value="1"/>
</dbReference>
<comment type="function">
    <text evidence="6">Specifically catalyzes the NAD or NADP-dependent dehydrogenation of L-aspartate to iminoaspartate.</text>
</comment>
<comment type="miscellaneous">
    <text evidence="6">The iminoaspartate product is unstable in aqueous solution and can decompose to oxaloacetate and ammonia.</text>
</comment>
<evidence type="ECO:0000259" key="7">
    <source>
        <dbReference type="Pfam" id="PF01958"/>
    </source>
</evidence>
<reference evidence="9 10" key="1">
    <citation type="submission" date="2017-11" db="EMBL/GenBank/DDBJ databases">
        <title>Isolation and Characterization of Methanofollis Species from Methane Seep Offshore SW Taiwan.</title>
        <authorList>
            <person name="Teng N.-H."/>
            <person name="Lai M.-C."/>
            <person name="Chen S.-C."/>
        </authorList>
    </citation>
    <scope>NUCLEOTIDE SEQUENCE [LARGE SCALE GENOMIC DNA]</scope>
    <source>
        <strain evidence="9 10">FWC-SCC2</strain>
    </source>
</reference>
<protein>
    <recommendedName>
        <fullName evidence="6">L-aspartate dehydrogenase</fullName>
        <ecNumber evidence="6">1.4.1.21</ecNumber>
    </recommendedName>
</protein>
<comment type="catalytic activity">
    <reaction evidence="6">
        <text>L-aspartate + NAD(+) + H2O = oxaloacetate + NH4(+) + NADH + H(+)</text>
        <dbReference type="Rhea" id="RHEA:11788"/>
        <dbReference type="ChEBI" id="CHEBI:15377"/>
        <dbReference type="ChEBI" id="CHEBI:15378"/>
        <dbReference type="ChEBI" id="CHEBI:16452"/>
        <dbReference type="ChEBI" id="CHEBI:28938"/>
        <dbReference type="ChEBI" id="CHEBI:29991"/>
        <dbReference type="ChEBI" id="CHEBI:57540"/>
        <dbReference type="ChEBI" id="CHEBI:57945"/>
        <dbReference type="EC" id="1.4.1.21"/>
    </reaction>
</comment>
<dbReference type="InterPro" id="IPR011182">
    <property type="entry name" value="L-Asp_DH"/>
</dbReference>
<dbReference type="InterPro" id="IPR022487">
    <property type="entry name" value="Asp_DH_arc"/>
</dbReference>
<feature type="binding site" evidence="6">
    <location>
        <position position="179"/>
    </location>
    <ligand>
        <name>NAD(+)</name>
        <dbReference type="ChEBI" id="CHEBI:57540"/>
    </ligand>
</feature>
<dbReference type="PIRSF" id="PIRSF005227">
    <property type="entry name" value="Asp_dh_NAD_syn"/>
    <property type="match status" value="1"/>
</dbReference>
<evidence type="ECO:0000256" key="3">
    <source>
        <dbReference type="ARBA" id="ARBA00022857"/>
    </source>
</evidence>
<gene>
    <name evidence="6 9" type="primary">nadX</name>
    <name evidence="9" type="ORF">CUJ86_02595</name>
</gene>
<feature type="domain" description="Aspartate/homoserine dehydrogenase NAD-binding" evidence="8">
    <location>
        <begin position="9"/>
        <end position="120"/>
    </location>
</feature>
<keyword evidence="10" id="KW-1185">Reference proteome</keyword>
<feature type="binding site" evidence="6">
    <location>
        <position position="123"/>
    </location>
    <ligand>
        <name>NAD(+)</name>
        <dbReference type="ChEBI" id="CHEBI:57540"/>
    </ligand>
</feature>
<dbReference type="UniPathway" id="UPA00253">
    <property type="reaction ID" value="UER00456"/>
</dbReference>
<dbReference type="SUPFAM" id="SSF51735">
    <property type="entry name" value="NAD(P)-binding Rossmann-fold domains"/>
    <property type="match status" value="1"/>
</dbReference>
<dbReference type="AlphaFoldDB" id="A0A483CS24"/>
<name>A0A483CS24_9EURY</name>
<dbReference type="RefSeq" id="WP_130645990.1">
    <property type="nucleotide sequence ID" value="NZ_PGCL01000001.1"/>
</dbReference>
<comment type="catalytic activity">
    <reaction evidence="6">
        <text>L-aspartate + NADP(+) + H2O = oxaloacetate + NH4(+) + NADPH + H(+)</text>
        <dbReference type="Rhea" id="RHEA:11784"/>
        <dbReference type="ChEBI" id="CHEBI:15377"/>
        <dbReference type="ChEBI" id="CHEBI:15378"/>
        <dbReference type="ChEBI" id="CHEBI:16452"/>
        <dbReference type="ChEBI" id="CHEBI:28938"/>
        <dbReference type="ChEBI" id="CHEBI:29991"/>
        <dbReference type="ChEBI" id="CHEBI:57783"/>
        <dbReference type="ChEBI" id="CHEBI:58349"/>
        <dbReference type="EC" id="1.4.1.21"/>
    </reaction>
</comment>
<dbReference type="Gene3D" id="3.30.360.10">
    <property type="entry name" value="Dihydrodipicolinate Reductase, domain 2"/>
    <property type="match status" value="1"/>
</dbReference>
<dbReference type="InterPro" id="IPR036291">
    <property type="entry name" value="NAD(P)-bd_dom_sf"/>
</dbReference>
<evidence type="ECO:0000313" key="9">
    <source>
        <dbReference type="EMBL" id="TAJ45628.1"/>
    </source>
</evidence>
<accession>A0A483CS24</accession>
<evidence type="ECO:0000259" key="8">
    <source>
        <dbReference type="Pfam" id="PF03447"/>
    </source>
</evidence>
<keyword evidence="5 6" id="KW-0520">NAD</keyword>
<feature type="domain" description="Aspartate dehydrogenase" evidence="7">
    <location>
        <begin position="158"/>
        <end position="242"/>
    </location>
</feature>
<dbReference type="GO" id="GO:0051287">
    <property type="term" value="F:NAD binding"/>
    <property type="evidence" value="ECO:0007669"/>
    <property type="project" value="UniProtKB-UniRule"/>
</dbReference>
<evidence type="ECO:0000256" key="6">
    <source>
        <dbReference type="HAMAP-Rule" id="MF_01265"/>
    </source>
</evidence>
<dbReference type="Gene3D" id="3.40.50.720">
    <property type="entry name" value="NAD(P)-binding Rossmann-like Domain"/>
    <property type="match status" value="1"/>
</dbReference>
<keyword evidence="4 6" id="KW-0560">Oxidoreductase</keyword>
<evidence type="ECO:0000313" key="10">
    <source>
        <dbReference type="Proteomes" id="UP000292580"/>
    </source>
</evidence>
<dbReference type="GO" id="GO:0050661">
    <property type="term" value="F:NADP binding"/>
    <property type="evidence" value="ECO:0007669"/>
    <property type="project" value="UniProtKB-UniRule"/>
</dbReference>
<comment type="caution">
    <text evidence="9">The sequence shown here is derived from an EMBL/GenBank/DDBJ whole genome shotgun (WGS) entry which is preliminary data.</text>
</comment>
<keyword evidence="3 6" id="KW-0521">NADP</keyword>
<dbReference type="PANTHER" id="PTHR31873">
    <property type="entry name" value="L-ASPARTATE DEHYDROGENASE-RELATED"/>
    <property type="match status" value="1"/>
</dbReference>
<organism evidence="9 10">
    <name type="scientific">Methanofollis fontis</name>
    <dbReference type="NCBI Taxonomy" id="2052832"/>
    <lineage>
        <taxon>Archaea</taxon>
        <taxon>Methanobacteriati</taxon>
        <taxon>Methanobacteriota</taxon>
        <taxon>Stenosarchaea group</taxon>
        <taxon>Methanomicrobia</taxon>
        <taxon>Methanomicrobiales</taxon>
        <taxon>Methanomicrobiaceae</taxon>
        <taxon>Methanofollis</taxon>
    </lineage>
</organism>
<dbReference type="GO" id="GO:0016639">
    <property type="term" value="F:oxidoreductase activity, acting on the CH-NH2 group of donors, NAD or NADP as acceptor"/>
    <property type="evidence" value="ECO:0007669"/>
    <property type="project" value="UniProtKB-UniRule"/>
</dbReference>
<evidence type="ECO:0000256" key="1">
    <source>
        <dbReference type="ARBA" id="ARBA00008331"/>
    </source>
</evidence>
<dbReference type="HAMAP" id="MF_01265">
    <property type="entry name" value="NadX"/>
    <property type="match status" value="1"/>
</dbReference>
<dbReference type="EMBL" id="PGCL01000001">
    <property type="protein sequence ID" value="TAJ45628.1"/>
    <property type="molecule type" value="Genomic_DNA"/>
</dbReference>
<dbReference type="EC" id="1.4.1.21" evidence="6"/>
<dbReference type="NCBIfam" id="TIGR03855">
    <property type="entry name" value="NAD_NadX"/>
    <property type="match status" value="1"/>
</dbReference>
<keyword evidence="2 6" id="KW-0662">Pyridine nucleotide biosynthesis</keyword>
<dbReference type="OrthoDB" id="15415at2157"/>
<dbReference type="SUPFAM" id="SSF55347">
    <property type="entry name" value="Glyceraldehyde-3-phosphate dehydrogenase-like, C-terminal domain"/>
    <property type="match status" value="1"/>
</dbReference>
<evidence type="ECO:0000256" key="4">
    <source>
        <dbReference type="ARBA" id="ARBA00023002"/>
    </source>
</evidence>
<feature type="active site" evidence="6">
    <location>
        <position position="207"/>
    </location>
</feature>
<dbReference type="PANTHER" id="PTHR31873:SF6">
    <property type="entry name" value="ASPARTATE DEHYDROGENASE DOMAIN-CONTAINING PROTEIN"/>
    <property type="match status" value="1"/>
</dbReference>
<comment type="similarity">
    <text evidence="1 6">Belongs to the L-aspartate dehydrogenase family.</text>
</comment>
<dbReference type="Pfam" id="PF01958">
    <property type="entry name" value="Asp_DH_C"/>
    <property type="match status" value="1"/>
</dbReference>
<evidence type="ECO:0000256" key="2">
    <source>
        <dbReference type="ARBA" id="ARBA00022642"/>
    </source>
</evidence>
<dbReference type="GO" id="GO:0033735">
    <property type="term" value="F:aspartate dehydrogenase [NAD(P)+] activity"/>
    <property type="evidence" value="ECO:0007669"/>
    <property type="project" value="UniProtKB-EC"/>
</dbReference>
<dbReference type="InterPro" id="IPR020626">
    <property type="entry name" value="Asp_DH_prok"/>
</dbReference>
<evidence type="ECO:0000256" key="5">
    <source>
        <dbReference type="ARBA" id="ARBA00023027"/>
    </source>
</evidence>
<comment type="pathway">
    <text evidence="6">Cofactor biosynthesis; NAD(+) biosynthesis; iminoaspartate from L-aspartate (dehydrogenase route): step 1/1.</text>
</comment>
<dbReference type="GO" id="GO:0009435">
    <property type="term" value="P:NAD+ biosynthetic process"/>
    <property type="evidence" value="ECO:0007669"/>
    <property type="project" value="UniProtKB-UniRule"/>
</dbReference>
<dbReference type="InterPro" id="IPR005106">
    <property type="entry name" value="Asp/hSer_DH_NAD-bd"/>
</dbReference>
<dbReference type="Pfam" id="PF03447">
    <property type="entry name" value="NAD_binding_3"/>
    <property type="match status" value="1"/>
</dbReference>